<evidence type="ECO:0000313" key="3">
    <source>
        <dbReference type="EMBL" id="MBK0330931.1"/>
    </source>
</evidence>
<feature type="transmembrane region" description="Helical" evidence="2">
    <location>
        <begin position="305"/>
        <end position="326"/>
    </location>
</feature>
<keyword evidence="2" id="KW-0472">Membrane</keyword>
<feature type="transmembrane region" description="Helical" evidence="2">
    <location>
        <begin position="256"/>
        <end position="285"/>
    </location>
</feature>
<reference evidence="3 4" key="1">
    <citation type="submission" date="2020-12" db="EMBL/GenBank/DDBJ databases">
        <title>Brachybacterium sp. MASK1Z-5, whole genome shotgun sequence.</title>
        <authorList>
            <person name="Tuo L."/>
        </authorList>
    </citation>
    <scope>NUCLEOTIDE SEQUENCE [LARGE SCALE GENOMIC DNA]</scope>
    <source>
        <strain evidence="3 4">MASK1Z-5</strain>
    </source>
</reference>
<keyword evidence="4" id="KW-1185">Reference proteome</keyword>
<feature type="compositionally biased region" description="Basic and acidic residues" evidence="1">
    <location>
        <begin position="341"/>
        <end position="357"/>
    </location>
</feature>
<proteinExistence type="predicted"/>
<gene>
    <name evidence="3" type="ORF">I8D64_05885</name>
</gene>
<evidence type="ECO:0000313" key="4">
    <source>
        <dbReference type="Proteomes" id="UP000612352"/>
    </source>
</evidence>
<protein>
    <recommendedName>
        <fullName evidence="5">5,10-methylene-tetrahydrofolate dehydrogenase</fullName>
    </recommendedName>
</protein>
<keyword evidence="2" id="KW-0812">Transmembrane</keyword>
<evidence type="ECO:0000256" key="1">
    <source>
        <dbReference type="SAM" id="MobiDB-lite"/>
    </source>
</evidence>
<feature type="transmembrane region" description="Helical" evidence="2">
    <location>
        <begin position="222"/>
        <end position="244"/>
    </location>
</feature>
<comment type="caution">
    <text evidence="3">The sequence shown here is derived from an EMBL/GenBank/DDBJ whole genome shotgun (WGS) entry which is preliminary data.</text>
</comment>
<feature type="transmembrane region" description="Helical" evidence="2">
    <location>
        <begin position="190"/>
        <end position="210"/>
    </location>
</feature>
<dbReference type="Proteomes" id="UP000612352">
    <property type="component" value="Unassembled WGS sequence"/>
</dbReference>
<organism evidence="3 4">
    <name type="scientific">Brachybacterium halotolerans</name>
    <dbReference type="NCBI Taxonomy" id="2795215"/>
    <lineage>
        <taxon>Bacteria</taxon>
        <taxon>Bacillati</taxon>
        <taxon>Actinomycetota</taxon>
        <taxon>Actinomycetes</taxon>
        <taxon>Micrococcales</taxon>
        <taxon>Dermabacteraceae</taxon>
        <taxon>Brachybacterium</taxon>
    </lineage>
</organism>
<keyword evidence="2" id="KW-1133">Transmembrane helix</keyword>
<sequence>MTDGSYRGVRVLLVSDPGLPTRRSQSIKDDLQEHLNEVFSPPVELHTRTAMLRLRPDNSLDLSDAVQLAEEYERPDVVLLLTEIPRLTDGRPLIAEIFPDEQVAVISCPTLGAFASRRRILDTLMDCILRMKPTGEPRDPSPFGRSWLHWSDAEEAGAHSTLHANPAVGGVRTVLGMVAGNEPRKTAPRLSSALAAASATGAFGIFYSSIWAMSTYLSTPRLLSIGVLAIGAMVVWLIVSNALWDSPKRSSLARVVLLYNLSTVMTLLVCVVALYLALVLLILAGGLIAISPDYMATIIGETPTFATYLDIAWLSAAMGVVAGALGSSFDRETNLRTLTHGQRERQRRYTEENERDSGPVATSANHDRQST</sequence>
<accession>A0ABS1B8E7</accession>
<evidence type="ECO:0000256" key="2">
    <source>
        <dbReference type="SAM" id="Phobius"/>
    </source>
</evidence>
<evidence type="ECO:0008006" key="5">
    <source>
        <dbReference type="Google" id="ProtNLM"/>
    </source>
</evidence>
<name>A0ABS1B8E7_9MICO</name>
<dbReference type="EMBL" id="JAEDAJ010000002">
    <property type="protein sequence ID" value="MBK0330931.1"/>
    <property type="molecule type" value="Genomic_DNA"/>
</dbReference>
<feature type="region of interest" description="Disordered" evidence="1">
    <location>
        <begin position="340"/>
        <end position="371"/>
    </location>
</feature>